<evidence type="ECO:0000313" key="1">
    <source>
        <dbReference type="EMBL" id="QQL43734.1"/>
    </source>
</evidence>
<dbReference type="Proteomes" id="UP000475117">
    <property type="component" value="Chromosome"/>
</dbReference>
<keyword evidence="2" id="KW-1185">Reference proteome</keyword>
<gene>
    <name evidence="1" type="ORF">G3M56_007420</name>
</gene>
<dbReference type="EMBL" id="CP066776">
    <property type="protein sequence ID" value="QQL43734.1"/>
    <property type="molecule type" value="Genomic_DNA"/>
</dbReference>
<proteinExistence type="predicted"/>
<dbReference type="RefSeq" id="WP_164361636.1">
    <property type="nucleotide sequence ID" value="NZ_CP066776.1"/>
</dbReference>
<evidence type="ECO:0000313" key="2">
    <source>
        <dbReference type="Proteomes" id="UP000475117"/>
    </source>
</evidence>
<sequence length="166" mass="18011">MAVKLVANYAKRLGLPGYSSHQFTVSVETELVDMGDVQGEAARLYNLLQDAVDREIQQVGFVPEGEYGAANGKGAPSATATGNGGDDHWVCSDKQKELIVKLVNEHQLDRNEVDQLAHERFGVGVKQLNKLQASGFISELLENSNTGKRNGAPPRKAKVFYRGGGR</sequence>
<name>A0A6B3L8G9_9BACT</name>
<dbReference type="AlphaFoldDB" id="A0A6B3L8G9"/>
<reference evidence="1 2" key="1">
    <citation type="submission" date="2020-12" db="EMBL/GenBank/DDBJ databases">
        <title>Sulforoseuscoccus oceanibium gen. nov., sp. nov., a representative of the phylum Verrucomicrobia with special cytoplasmic membrane, and proposal of Sulforoseuscoccusaceae fam. nov.</title>
        <authorList>
            <person name="Xi F."/>
        </authorList>
    </citation>
    <scope>NUCLEOTIDE SEQUENCE [LARGE SCALE GENOMIC DNA]</scope>
    <source>
        <strain evidence="1 2">T37</strain>
    </source>
</reference>
<protein>
    <submittedName>
        <fullName evidence="1">Uncharacterized protein</fullName>
    </submittedName>
</protein>
<organism evidence="1 2">
    <name type="scientific">Sulfuriroseicoccus oceanibius</name>
    <dbReference type="NCBI Taxonomy" id="2707525"/>
    <lineage>
        <taxon>Bacteria</taxon>
        <taxon>Pseudomonadati</taxon>
        <taxon>Verrucomicrobiota</taxon>
        <taxon>Verrucomicrobiia</taxon>
        <taxon>Verrucomicrobiales</taxon>
        <taxon>Verrucomicrobiaceae</taxon>
        <taxon>Sulfuriroseicoccus</taxon>
    </lineage>
</organism>
<accession>A0A6B3L8G9</accession>
<dbReference type="KEGG" id="soa:G3M56_007420"/>